<dbReference type="EMBL" id="JALAXJ010000062">
    <property type="protein sequence ID" value="MCY9231809.1"/>
    <property type="molecule type" value="Genomic_DNA"/>
</dbReference>
<accession>A0A9Q4EVQ1</accession>
<organism evidence="1 2">
    <name type="scientific">Bacillus inaquosorum</name>
    <dbReference type="NCBI Taxonomy" id="483913"/>
    <lineage>
        <taxon>Bacteria</taxon>
        <taxon>Bacillati</taxon>
        <taxon>Bacillota</taxon>
        <taxon>Bacilli</taxon>
        <taxon>Bacillales</taxon>
        <taxon>Bacillaceae</taxon>
        <taxon>Bacillus</taxon>
    </lineage>
</organism>
<dbReference type="Proteomes" id="UP001066278">
    <property type="component" value="Unassembled WGS sequence"/>
</dbReference>
<dbReference type="InterPro" id="IPR020216">
    <property type="entry name" value="Uncharacterised_YncE"/>
</dbReference>
<evidence type="ECO:0000313" key="1">
    <source>
        <dbReference type="EMBL" id="MCY9231809.1"/>
    </source>
</evidence>
<protein>
    <submittedName>
        <fullName evidence="1">DUF2691 family protein</fullName>
    </submittedName>
</protein>
<evidence type="ECO:0000313" key="2">
    <source>
        <dbReference type="Proteomes" id="UP001066278"/>
    </source>
</evidence>
<reference evidence="1" key="1">
    <citation type="submission" date="2022-02" db="EMBL/GenBank/DDBJ databases">
        <title>Crop Bioprotection Bacillus Genome Sequencing.</title>
        <authorList>
            <person name="Dunlap C."/>
        </authorList>
    </citation>
    <scope>NUCLEOTIDE SEQUENCE</scope>
    <source>
        <strain evidence="1">T20C13</strain>
    </source>
</reference>
<proteinExistence type="predicted"/>
<comment type="caution">
    <text evidence="1">The sequence shown here is derived from an EMBL/GenBank/DDBJ whole genome shotgun (WGS) entry which is preliminary data.</text>
</comment>
<gene>
    <name evidence="1" type="ORF">MOE99_21210</name>
</gene>
<name>A0A9Q4EVQ1_9BACI</name>
<dbReference type="AlphaFoldDB" id="A0A9Q4EVQ1"/>
<dbReference type="RefSeq" id="WP_268288571.1">
    <property type="nucleotide sequence ID" value="NZ_JALAJJ010000004.1"/>
</dbReference>
<dbReference type="Pfam" id="PF10903">
    <property type="entry name" value="DUF2691"/>
    <property type="match status" value="1"/>
</dbReference>
<sequence>MKRGVSFQISKEYGMIPFEITHYMWKMRGETYFVTGGELDDQEFFKDNSVVEGAVFANHLKTNQYYTIFVELQAYPFGQAVDLVQTYEEFVDSDCELVLLLADSSYVSIYCKDRNVIEKLFINALKNDFEEVQLITDDNDTSQALRIIIL</sequence>